<name>A0A9W8A2E8_9FUNG</name>
<proteinExistence type="inferred from homology"/>
<evidence type="ECO:0000313" key="17">
    <source>
        <dbReference type="EMBL" id="KAJ1916822.1"/>
    </source>
</evidence>
<evidence type="ECO:0000256" key="14">
    <source>
        <dbReference type="ARBA" id="ARBA00048372"/>
    </source>
</evidence>
<dbReference type="PROSITE" id="PS51731">
    <property type="entry name" value="GNAT_NAGS"/>
    <property type="match status" value="1"/>
</dbReference>
<dbReference type="OrthoDB" id="5585968at2759"/>
<feature type="compositionally biased region" description="Low complexity" evidence="15">
    <location>
        <begin position="80"/>
        <end position="92"/>
    </location>
</feature>
<evidence type="ECO:0000256" key="7">
    <source>
        <dbReference type="ARBA" id="ARBA00022605"/>
    </source>
</evidence>
<dbReference type="EMBL" id="JANBPU010000090">
    <property type="protein sequence ID" value="KAJ1916822.1"/>
    <property type="molecule type" value="Genomic_DNA"/>
</dbReference>
<evidence type="ECO:0000256" key="11">
    <source>
        <dbReference type="ARBA" id="ARBA00023315"/>
    </source>
</evidence>
<evidence type="ECO:0000256" key="2">
    <source>
        <dbReference type="ARBA" id="ARBA00004173"/>
    </source>
</evidence>
<keyword evidence="9" id="KW-0809">Transit peptide</keyword>
<dbReference type="GO" id="GO:0005759">
    <property type="term" value="C:mitochondrial matrix"/>
    <property type="evidence" value="ECO:0007669"/>
    <property type="project" value="TreeGrafter"/>
</dbReference>
<evidence type="ECO:0000256" key="15">
    <source>
        <dbReference type="SAM" id="MobiDB-lite"/>
    </source>
</evidence>
<dbReference type="InterPro" id="IPR006855">
    <property type="entry name" value="Vertebrate-like_GNAT_dom"/>
</dbReference>
<organism evidence="17 18">
    <name type="scientific">Mycoemilia scoparia</name>
    <dbReference type="NCBI Taxonomy" id="417184"/>
    <lineage>
        <taxon>Eukaryota</taxon>
        <taxon>Fungi</taxon>
        <taxon>Fungi incertae sedis</taxon>
        <taxon>Zoopagomycota</taxon>
        <taxon>Kickxellomycotina</taxon>
        <taxon>Kickxellomycetes</taxon>
        <taxon>Kickxellales</taxon>
        <taxon>Kickxellaceae</taxon>
        <taxon>Mycoemilia</taxon>
    </lineage>
</organism>
<comment type="similarity">
    <text evidence="4">Belongs to the acetyltransferase family.</text>
</comment>
<dbReference type="GO" id="GO:0004042">
    <property type="term" value="F:L-glutamate N-acetyltransferase activity"/>
    <property type="evidence" value="ECO:0007669"/>
    <property type="project" value="TreeGrafter"/>
</dbReference>
<protein>
    <recommendedName>
        <fullName evidence="6">Amino-acid acetyltransferase, mitochondrial</fullName>
        <ecNumber evidence="5">2.3.1.1</ecNumber>
    </recommendedName>
    <alternativeName>
        <fullName evidence="12">Glutamate N-acetyltransferase</fullName>
    </alternativeName>
    <alternativeName>
        <fullName evidence="13">N-acetylglutamate synthase</fullName>
    </alternativeName>
</protein>
<feature type="region of interest" description="Disordered" evidence="15">
    <location>
        <begin position="72"/>
        <end position="92"/>
    </location>
</feature>
<dbReference type="PANTHER" id="PTHR23342">
    <property type="entry name" value="N-ACETYLGLUTAMATE SYNTHASE"/>
    <property type="match status" value="1"/>
</dbReference>
<keyword evidence="8 17" id="KW-0808">Transferase</keyword>
<evidence type="ECO:0000256" key="10">
    <source>
        <dbReference type="ARBA" id="ARBA00023128"/>
    </source>
</evidence>
<evidence type="ECO:0000256" key="3">
    <source>
        <dbReference type="ARBA" id="ARBA00004925"/>
    </source>
</evidence>
<keyword evidence="10" id="KW-0496">Mitochondrion</keyword>
<comment type="pathway">
    <text evidence="3">Amino-acid biosynthesis; L-arginine biosynthesis; N(2)-acetyl-L-ornithine from L-glutamate: step 1/4.</text>
</comment>
<reference evidence="17" key="1">
    <citation type="submission" date="2022-07" db="EMBL/GenBank/DDBJ databases">
        <title>Phylogenomic reconstructions and comparative analyses of Kickxellomycotina fungi.</title>
        <authorList>
            <person name="Reynolds N.K."/>
            <person name="Stajich J.E."/>
            <person name="Barry K."/>
            <person name="Grigoriev I.V."/>
            <person name="Crous P."/>
            <person name="Smith M.E."/>
        </authorList>
    </citation>
    <scope>NUCLEOTIDE SEQUENCE</scope>
    <source>
        <strain evidence="17">NBRC 100468</strain>
    </source>
</reference>
<dbReference type="GO" id="GO:0006592">
    <property type="term" value="P:ornithine biosynthetic process"/>
    <property type="evidence" value="ECO:0007669"/>
    <property type="project" value="TreeGrafter"/>
</dbReference>
<dbReference type="Gene3D" id="3.40.630.30">
    <property type="match status" value="1"/>
</dbReference>
<dbReference type="Pfam" id="PF04768">
    <property type="entry name" value="NAT"/>
    <property type="match status" value="1"/>
</dbReference>
<dbReference type="Proteomes" id="UP001150538">
    <property type="component" value="Unassembled WGS sequence"/>
</dbReference>
<feature type="region of interest" description="Disordered" evidence="15">
    <location>
        <begin position="481"/>
        <end position="500"/>
    </location>
</feature>
<keyword evidence="7" id="KW-0028">Amino-acid biosynthesis</keyword>
<dbReference type="EC" id="2.3.1.1" evidence="5"/>
<evidence type="ECO:0000256" key="4">
    <source>
        <dbReference type="ARBA" id="ARBA00008694"/>
    </source>
</evidence>
<evidence type="ECO:0000256" key="12">
    <source>
        <dbReference type="ARBA" id="ARBA00030346"/>
    </source>
</evidence>
<sequence length="927" mass="101912">MSQFFYVKSKAIRWHSLGAIRLTNSHITSILEQNHCYSKYSAGFCKGNSVLSPTSSSGYILNANIHGRRSFSITAKPDPATNSTTASETTTSTNNLDIKHKVLSNRDKNERELILSVMSSAPSPHEARQFLKRVVGTINPATTASSPHTLHNVTKTNTNLANMPNAVLRPSPKKDVNEKEESSTISTVTTARATEIQQPQKLLVSLVHIEMPNEKLVYGTDEFTKIGQHLGKLLAQMQRLGVLPIVVISLPHLQTFSSNLTTTITTAVDNSVNMVSNPSNSDCYTHYEAIQLLHSLTDNIEQAGGRAYPIIDGVFVPNDKASFNVLSVKLDSIQAVANGNNEQQRIPLILPIAVDEQSKLSGILDGVTATTALAQALSTSGQVSLSKVERRGDSSSSDQQRQQQGVCYEPIRFIYLSELGQLPKLTSTNADFSTVGVRRHRFINLEEEFEKMSKLYTDLKLTSTTTVTNTVLSPLLVSRRPQISRQSSTGAQQQQKKAKTTSDQVVDIDGIIIDNADRALQLCRACLGLFPATAAGVVASLNSDPALIIKGIISERPIANPGKSILSGRDISNRCDNESKMALELDQPGISDNGGGISGCGHESEQLSLLSGLLLGIPRYPEFELKNISFDKTNKSGCGLSDIYETLDSGENGSGLVGSGIPSYQPILDFPYANVGTTSIGDAFFNKGTTNVTRLGNRNSWQQQQQTCPTQFTLLRHGYKVHHFNSLDQCDPVKLKSLLEVSFGRTLKTSEYFDRLAKCRQDYMNSCGNGDGLAIIVTGDYMGAVIVTLERIRLNSSTTTGDEYGYIPYLDKFAVDPRAQGTGLADILWSQLQHQFPAFAWRSRDSNKVNKWYFERCTGHWRAPPPPPESQGSVTRWVCFWYEGYIFNADNNNNLSIDEAIRDYKSSYYCQHLPSIVEMIESIPASF</sequence>
<evidence type="ECO:0000256" key="6">
    <source>
        <dbReference type="ARBA" id="ARBA00018802"/>
    </source>
</evidence>
<accession>A0A9W8A2E8</accession>
<evidence type="ECO:0000256" key="5">
    <source>
        <dbReference type="ARBA" id="ARBA00012697"/>
    </source>
</evidence>
<evidence type="ECO:0000313" key="18">
    <source>
        <dbReference type="Proteomes" id="UP001150538"/>
    </source>
</evidence>
<evidence type="ECO:0000259" key="16">
    <source>
        <dbReference type="PROSITE" id="PS51731"/>
    </source>
</evidence>
<comment type="catalytic activity">
    <reaction evidence="14">
        <text>L-glutamate + acetyl-CoA = N-acetyl-L-glutamate + CoA + H(+)</text>
        <dbReference type="Rhea" id="RHEA:24292"/>
        <dbReference type="ChEBI" id="CHEBI:15378"/>
        <dbReference type="ChEBI" id="CHEBI:29985"/>
        <dbReference type="ChEBI" id="CHEBI:44337"/>
        <dbReference type="ChEBI" id="CHEBI:57287"/>
        <dbReference type="ChEBI" id="CHEBI:57288"/>
        <dbReference type="EC" id="2.3.1.1"/>
    </reaction>
</comment>
<evidence type="ECO:0000256" key="9">
    <source>
        <dbReference type="ARBA" id="ARBA00022946"/>
    </source>
</evidence>
<evidence type="ECO:0000256" key="8">
    <source>
        <dbReference type="ARBA" id="ARBA00022679"/>
    </source>
</evidence>
<keyword evidence="11 17" id="KW-0012">Acyltransferase</keyword>
<keyword evidence="18" id="KW-1185">Reference proteome</keyword>
<evidence type="ECO:0000256" key="13">
    <source>
        <dbReference type="ARBA" id="ARBA00033251"/>
    </source>
</evidence>
<feature type="domain" description="N-acetyltransferase" evidence="16">
    <location>
        <begin position="719"/>
        <end position="905"/>
    </location>
</feature>
<evidence type="ECO:0000256" key="1">
    <source>
        <dbReference type="ARBA" id="ARBA00002294"/>
    </source>
</evidence>
<dbReference type="PANTHER" id="PTHR23342:SF4">
    <property type="entry name" value="AMINO-ACID ACETYLTRANSFERASE, MITOCHONDRIAL"/>
    <property type="match status" value="1"/>
</dbReference>
<dbReference type="AlphaFoldDB" id="A0A9W8A2E8"/>
<dbReference type="GO" id="GO:0006526">
    <property type="term" value="P:L-arginine biosynthetic process"/>
    <property type="evidence" value="ECO:0007669"/>
    <property type="project" value="TreeGrafter"/>
</dbReference>
<gene>
    <name evidence="17" type="primary">ARG2</name>
    <name evidence="17" type="ORF">H4219_003555</name>
</gene>
<comment type="function">
    <text evidence="1">N-acetylglutamate synthase involved in arginine biosynthesis.</text>
</comment>
<comment type="caution">
    <text evidence="17">The sequence shown here is derived from an EMBL/GenBank/DDBJ whole genome shotgun (WGS) entry which is preliminary data.</text>
</comment>
<comment type="subcellular location">
    <subcellularLocation>
        <location evidence="2">Mitochondrion</location>
    </subcellularLocation>
</comment>
<feature type="compositionally biased region" description="Low complexity" evidence="15">
    <location>
        <begin position="486"/>
        <end position="500"/>
    </location>
</feature>